<evidence type="ECO:0000256" key="2">
    <source>
        <dbReference type="ARBA" id="ARBA00022723"/>
    </source>
</evidence>
<organism evidence="9 10">
    <name type="scientific">Fusarium euwallaceae</name>
    <dbReference type="NCBI Taxonomy" id="1147111"/>
    <lineage>
        <taxon>Eukaryota</taxon>
        <taxon>Fungi</taxon>
        <taxon>Dikarya</taxon>
        <taxon>Ascomycota</taxon>
        <taxon>Pezizomycotina</taxon>
        <taxon>Sordariomycetes</taxon>
        <taxon>Hypocreomycetidae</taxon>
        <taxon>Hypocreales</taxon>
        <taxon>Nectriaceae</taxon>
        <taxon>Fusarium</taxon>
        <taxon>Fusarium solani species complex</taxon>
    </lineage>
</organism>
<keyword evidence="2" id="KW-0479">Metal-binding</keyword>
<dbReference type="Proteomes" id="UP000287124">
    <property type="component" value="Unassembled WGS sequence"/>
</dbReference>
<keyword evidence="5" id="KW-0862">Zinc</keyword>
<evidence type="ECO:0000259" key="8">
    <source>
        <dbReference type="PROSITE" id="PS00463"/>
    </source>
</evidence>
<evidence type="ECO:0000256" key="1">
    <source>
        <dbReference type="ARBA" id="ARBA00004123"/>
    </source>
</evidence>
<comment type="subcellular location">
    <subcellularLocation>
        <location evidence="1">Nucleus</location>
    </subcellularLocation>
</comment>
<dbReference type="InterPro" id="IPR001138">
    <property type="entry name" value="Zn2Cys6_DnaBD"/>
</dbReference>
<dbReference type="SUPFAM" id="SSF57701">
    <property type="entry name" value="Zn2/Cys6 DNA-binding domain"/>
    <property type="match status" value="1"/>
</dbReference>
<dbReference type="GO" id="GO:0000785">
    <property type="term" value="C:chromatin"/>
    <property type="evidence" value="ECO:0007669"/>
    <property type="project" value="TreeGrafter"/>
</dbReference>
<evidence type="ECO:0000256" key="7">
    <source>
        <dbReference type="SAM" id="MobiDB-lite"/>
    </source>
</evidence>
<evidence type="ECO:0000256" key="4">
    <source>
        <dbReference type="ARBA" id="ARBA00022771"/>
    </source>
</evidence>
<gene>
    <name evidence="9" type="ORF">BHE90_001010</name>
</gene>
<dbReference type="CDD" id="cd12148">
    <property type="entry name" value="fungal_TF_MHR"/>
    <property type="match status" value="1"/>
</dbReference>
<dbReference type="Gene3D" id="4.10.240.10">
    <property type="entry name" value="Zn(2)-C6 fungal-type DNA-binding domain"/>
    <property type="match status" value="1"/>
</dbReference>
<dbReference type="EMBL" id="MIKF01000007">
    <property type="protein sequence ID" value="RTE84437.1"/>
    <property type="molecule type" value="Genomic_DNA"/>
</dbReference>
<evidence type="ECO:0000256" key="6">
    <source>
        <dbReference type="ARBA" id="ARBA00023242"/>
    </source>
</evidence>
<dbReference type="GO" id="GO:0000978">
    <property type="term" value="F:RNA polymerase II cis-regulatory region sequence-specific DNA binding"/>
    <property type="evidence" value="ECO:0007669"/>
    <property type="project" value="InterPro"/>
</dbReference>
<dbReference type="PANTHER" id="PTHR40626">
    <property type="entry name" value="MIP31509P"/>
    <property type="match status" value="1"/>
</dbReference>
<comment type="caution">
    <text evidence="9">The sequence shown here is derived from an EMBL/GenBank/DDBJ whole genome shotgun (WGS) entry which is preliminary data.</text>
</comment>
<dbReference type="GO" id="GO:0005634">
    <property type="term" value="C:nucleus"/>
    <property type="evidence" value="ECO:0007669"/>
    <property type="project" value="UniProtKB-SubCell"/>
</dbReference>
<feature type="region of interest" description="Disordered" evidence="7">
    <location>
        <begin position="103"/>
        <end position="123"/>
    </location>
</feature>
<sequence>MLTNAGFLIGNITYNYTLASSYIPAPPSTYNPDITDSNQFTSLDGGKMNRSCVGCANSKLKCDLDTKGSPCSRCMYKDSPCVKAGHKKRVSKKKAITATTTIISPVPSPQTGSQSTANPGSLHGENINNLPFLGTPSMGEIDLSQLVDIESMFDMSSWTWSPEDNMASILGETDMPQSHGGSWSISPGMSVTREGFLCPDTFRLPANYTLDLDSPETIPVHRLETFARLFFSHFHPFIPLLHIPTFSLASSSPVLVRTICFIGAGFDSDLSSTSDARLMYESLPSLLAKCCLFSNGGGSPTFEELQALVLLQFATMANGGSAERAAARLLHPLLVAAIRQQGLLKIHGECTLAARNAQFWKSWVQKESSKRVLWGVYAIDCYQSILCGSKPFLSPTDTRASFPCDDESWTACSASLWAALPAQDPSSCFLSSVKDLMMGQAPAESNMTMFGMNLLILAVNSLLLEAQISVLPVDTSALDQALQTWFASWEQFRGQPPHDRSPTTVASSNLISNSLPLYYLAVHFLRHGRPILDNKAYLQTSADTRNPLIVREQAYQEEMTRCVKQILGEFQEK</sequence>
<dbReference type="InterPro" id="IPR007219">
    <property type="entry name" value="XnlR_reg_dom"/>
</dbReference>
<feature type="domain" description="Zn(2)-C6 fungal-type" evidence="8">
    <location>
        <begin position="51"/>
        <end position="81"/>
    </location>
</feature>
<dbReference type="InterPro" id="IPR036864">
    <property type="entry name" value="Zn2-C6_fun-type_DNA-bd_sf"/>
</dbReference>
<dbReference type="AlphaFoldDB" id="A0A430M8X5"/>
<dbReference type="GO" id="GO:0000981">
    <property type="term" value="F:DNA-binding transcription factor activity, RNA polymerase II-specific"/>
    <property type="evidence" value="ECO:0007669"/>
    <property type="project" value="InterPro"/>
</dbReference>
<evidence type="ECO:0000256" key="5">
    <source>
        <dbReference type="ARBA" id="ARBA00022833"/>
    </source>
</evidence>
<protein>
    <recommendedName>
        <fullName evidence="8">Zn(2)-C6 fungal-type domain-containing protein</fullName>
    </recommendedName>
</protein>
<dbReference type="GO" id="GO:0008270">
    <property type="term" value="F:zinc ion binding"/>
    <property type="evidence" value="ECO:0007669"/>
    <property type="project" value="UniProtKB-KW"/>
</dbReference>
<keyword evidence="3" id="KW-0677">Repeat</keyword>
<dbReference type="Pfam" id="PF04082">
    <property type="entry name" value="Fungal_trans"/>
    <property type="match status" value="1"/>
</dbReference>
<dbReference type="PANTHER" id="PTHR40626:SF11">
    <property type="entry name" value="ZINC FINGER PROTEIN YPR022C"/>
    <property type="match status" value="1"/>
</dbReference>
<feature type="compositionally biased region" description="Polar residues" evidence="7">
    <location>
        <begin position="110"/>
        <end position="119"/>
    </location>
</feature>
<evidence type="ECO:0000256" key="3">
    <source>
        <dbReference type="ARBA" id="ARBA00022737"/>
    </source>
</evidence>
<reference evidence="9 10" key="1">
    <citation type="submission" date="2017-06" db="EMBL/GenBank/DDBJ databases">
        <title>Comparative genomic analysis of Ambrosia Fusariam Clade fungi.</title>
        <authorList>
            <person name="Stajich J.E."/>
            <person name="Carrillo J."/>
            <person name="Kijimoto T."/>
            <person name="Eskalen A."/>
            <person name="O'Donnell K."/>
            <person name="Kasson M."/>
        </authorList>
    </citation>
    <scope>NUCLEOTIDE SEQUENCE [LARGE SCALE GENOMIC DNA]</scope>
    <source>
        <strain evidence="9 10">UCR1854</strain>
    </source>
</reference>
<evidence type="ECO:0000313" key="10">
    <source>
        <dbReference type="Proteomes" id="UP000287124"/>
    </source>
</evidence>
<evidence type="ECO:0000313" key="9">
    <source>
        <dbReference type="EMBL" id="RTE84437.1"/>
    </source>
</evidence>
<dbReference type="CDD" id="cd00067">
    <property type="entry name" value="GAL4"/>
    <property type="match status" value="1"/>
</dbReference>
<proteinExistence type="predicted"/>
<keyword evidence="10" id="KW-1185">Reference proteome</keyword>
<name>A0A430M8X5_9HYPO</name>
<accession>A0A430M8X5</accession>
<dbReference type="GO" id="GO:0006351">
    <property type="term" value="P:DNA-templated transcription"/>
    <property type="evidence" value="ECO:0007669"/>
    <property type="project" value="InterPro"/>
</dbReference>
<keyword evidence="6" id="KW-0539">Nucleus</keyword>
<dbReference type="PROSITE" id="PS00463">
    <property type="entry name" value="ZN2_CY6_FUNGAL_1"/>
    <property type="match status" value="1"/>
</dbReference>
<keyword evidence="4" id="KW-0863">Zinc-finger</keyword>
<dbReference type="InterPro" id="IPR051059">
    <property type="entry name" value="VerF-like"/>
</dbReference>